<dbReference type="InterPro" id="IPR036388">
    <property type="entry name" value="WH-like_DNA-bd_sf"/>
</dbReference>
<dbReference type="PANTHER" id="PTHR33164">
    <property type="entry name" value="TRANSCRIPTIONAL REGULATOR, MARR FAMILY"/>
    <property type="match status" value="1"/>
</dbReference>
<dbReference type="RefSeq" id="WP_184921548.1">
    <property type="nucleotide sequence ID" value="NZ_JACHMO010000001.1"/>
</dbReference>
<dbReference type="GO" id="GO:0003700">
    <property type="term" value="F:DNA-binding transcription factor activity"/>
    <property type="evidence" value="ECO:0007669"/>
    <property type="project" value="InterPro"/>
</dbReference>
<dbReference type="InterPro" id="IPR036390">
    <property type="entry name" value="WH_DNA-bd_sf"/>
</dbReference>
<protein>
    <submittedName>
        <fullName evidence="2">DNA-binding MarR family transcriptional regulator</fullName>
    </submittedName>
</protein>
<accession>A0A7W9M1L0</accession>
<proteinExistence type="predicted"/>
<dbReference type="InterPro" id="IPR000835">
    <property type="entry name" value="HTH_MarR-typ"/>
</dbReference>
<evidence type="ECO:0000313" key="3">
    <source>
        <dbReference type="Proteomes" id="UP000552097"/>
    </source>
</evidence>
<dbReference type="AlphaFoldDB" id="A0A7W9M1L0"/>
<reference evidence="2 3" key="1">
    <citation type="submission" date="2020-08" db="EMBL/GenBank/DDBJ databases">
        <title>Sequencing the genomes of 1000 actinobacteria strains.</title>
        <authorList>
            <person name="Klenk H.-P."/>
        </authorList>
    </citation>
    <scope>NUCLEOTIDE SEQUENCE [LARGE SCALE GENOMIC DNA]</scope>
    <source>
        <strain evidence="2 3">DSM 45486</strain>
    </source>
</reference>
<dbReference type="GO" id="GO:0003677">
    <property type="term" value="F:DNA binding"/>
    <property type="evidence" value="ECO:0007669"/>
    <property type="project" value="UniProtKB-KW"/>
</dbReference>
<sequence length="150" mass="16095">MSSSGAPESPVGEFTEAFMGLVRSLGLLEPDHTPCGSPMSVAEAHALTILREGPLHQGELGAQLHLGKSTTSRLTDGLEQRGWVRREADPHDGRARLLVLTASGTEAAAGVVERRGRRLAELLDHIDPAHHTTVIEALRLLKEASGRERS</sequence>
<feature type="domain" description="HTH marR-type" evidence="1">
    <location>
        <begin position="11"/>
        <end position="143"/>
    </location>
</feature>
<keyword evidence="2" id="KW-0238">DNA-binding</keyword>
<dbReference type="EMBL" id="JACHMO010000001">
    <property type="protein sequence ID" value="MBB5803953.1"/>
    <property type="molecule type" value="Genomic_DNA"/>
</dbReference>
<dbReference type="PRINTS" id="PR00598">
    <property type="entry name" value="HTHMARR"/>
</dbReference>
<dbReference type="PANTHER" id="PTHR33164:SF57">
    <property type="entry name" value="MARR-FAMILY TRANSCRIPTIONAL REGULATOR"/>
    <property type="match status" value="1"/>
</dbReference>
<organism evidence="2 3">
    <name type="scientific">Saccharothrix ecbatanensis</name>
    <dbReference type="NCBI Taxonomy" id="1105145"/>
    <lineage>
        <taxon>Bacteria</taxon>
        <taxon>Bacillati</taxon>
        <taxon>Actinomycetota</taxon>
        <taxon>Actinomycetes</taxon>
        <taxon>Pseudonocardiales</taxon>
        <taxon>Pseudonocardiaceae</taxon>
        <taxon>Saccharothrix</taxon>
    </lineage>
</organism>
<dbReference type="InterPro" id="IPR039422">
    <property type="entry name" value="MarR/SlyA-like"/>
</dbReference>
<dbReference type="Gene3D" id="1.10.10.10">
    <property type="entry name" value="Winged helix-like DNA-binding domain superfamily/Winged helix DNA-binding domain"/>
    <property type="match status" value="1"/>
</dbReference>
<dbReference type="SUPFAM" id="SSF46785">
    <property type="entry name" value="Winged helix' DNA-binding domain"/>
    <property type="match status" value="1"/>
</dbReference>
<comment type="caution">
    <text evidence="2">The sequence shown here is derived from an EMBL/GenBank/DDBJ whole genome shotgun (WGS) entry which is preliminary data.</text>
</comment>
<evidence type="ECO:0000313" key="2">
    <source>
        <dbReference type="EMBL" id="MBB5803953.1"/>
    </source>
</evidence>
<name>A0A7W9M1L0_9PSEU</name>
<dbReference type="Pfam" id="PF12802">
    <property type="entry name" value="MarR_2"/>
    <property type="match status" value="1"/>
</dbReference>
<dbReference type="Proteomes" id="UP000552097">
    <property type="component" value="Unassembled WGS sequence"/>
</dbReference>
<keyword evidence="3" id="KW-1185">Reference proteome</keyword>
<evidence type="ECO:0000259" key="1">
    <source>
        <dbReference type="PROSITE" id="PS50995"/>
    </source>
</evidence>
<gene>
    <name evidence="2" type="ORF">F4560_003721</name>
</gene>
<dbReference type="GO" id="GO:0006950">
    <property type="term" value="P:response to stress"/>
    <property type="evidence" value="ECO:0007669"/>
    <property type="project" value="TreeGrafter"/>
</dbReference>
<dbReference type="PROSITE" id="PS50995">
    <property type="entry name" value="HTH_MARR_2"/>
    <property type="match status" value="1"/>
</dbReference>
<dbReference type="SMART" id="SM00347">
    <property type="entry name" value="HTH_MARR"/>
    <property type="match status" value="1"/>
</dbReference>